<dbReference type="Proteomes" id="UP001595921">
    <property type="component" value="Unassembled WGS sequence"/>
</dbReference>
<evidence type="ECO:0000313" key="3">
    <source>
        <dbReference type="EMBL" id="MFC4360438.1"/>
    </source>
</evidence>
<evidence type="ECO:0000313" key="4">
    <source>
        <dbReference type="Proteomes" id="UP001595921"/>
    </source>
</evidence>
<dbReference type="InterPro" id="IPR003847">
    <property type="entry name" value="Put_antitoxin"/>
</dbReference>
<reference evidence="3 4" key="1">
    <citation type="journal article" date="2019" name="Int. J. Syst. Evol. Microbiol.">
        <title>The Global Catalogue of Microorganisms (GCM) 10K type strain sequencing project: providing services to taxonomists for standard genome sequencing and annotation.</title>
        <authorList>
            <consortium name="The Broad Institute Genomics Platform"/>
            <consortium name="The Broad Institute Genome Sequencing Center for Infectious Disease"/>
            <person name="Wu L."/>
            <person name="Ma J."/>
        </authorList>
    </citation>
    <scope>NUCLEOTIDE SEQUENCE [LARGE SCALE GENOMIC DNA]</scope>
    <source>
        <strain evidence="3 4">CGMCC 1.12553</strain>
    </source>
</reference>
<sequence>MGTKTVGLRDEVYERLAAEKREGESFSDVVDRILDGEQSDWRHSFGRMKEDAEEFERVVKDQREEMSEGLSKRQDEVIERIQSGDDEEEREA</sequence>
<organism evidence="3 4">
    <name type="scientific">Halobium salinum</name>
    <dbReference type="NCBI Taxonomy" id="1364940"/>
    <lineage>
        <taxon>Archaea</taxon>
        <taxon>Methanobacteriati</taxon>
        <taxon>Methanobacteriota</taxon>
        <taxon>Stenosarchaea group</taxon>
        <taxon>Halobacteria</taxon>
        <taxon>Halobacteriales</taxon>
        <taxon>Haloferacaceae</taxon>
        <taxon>Halobium</taxon>
    </lineage>
</organism>
<dbReference type="EMBL" id="JBHSDS010000017">
    <property type="protein sequence ID" value="MFC4360438.1"/>
    <property type="molecule type" value="Genomic_DNA"/>
</dbReference>
<evidence type="ECO:0000256" key="2">
    <source>
        <dbReference type="SAM" id="MobiDB-lite"/>
    </source>
</evidence>
<feature type="region of interest" description="Disordered" evidence="2">
    <location>
        <begin position="61"/>
        <end position="92"/>
    </location>
</feature>
<protein>
    <submittedName>
        <fullName evidence="3">Antitoxin VapB family protein</fullName>
    </submittedName>
</protein>
<comment type="caution">
    <text evidence="3">The sequence shown here is derived from an EMBL/GenBank/DDBJ whole genome shotgun (WGS) entry which is preliminary data.</text>
</comment>
<dbReference type="RefSeq" id="WP_267620621.1">
    <property type="nucleotide sequence ID" value="NZ_JAODIW010000005.1"/>
</dbReference>
<keyword evidence="1" id="KW-1277">Toxin-antitoxin system</keyword>
<accession>A0ABD5PI74</accession>
<gene>
    <name evidence="3" type="ORF">ACFO0N_21035</name>
</gene>
<proteinExistence type="predicted"/>
<dbReference type="AlphaFoldDB" id="A0ABD5PI74"/>
<keyword evidence="4" id="KW-1185">Reference proteome</keyword>
<dbReference type="Pfam" id="PF02697">
    <property type="entry name" value="VAPB_antitox"/>
    <property type="match status" value="1"/>
</dbReference>
<evidence type="ECO:0000256" key="1">
    <source>
        <dbReference type="ARBA" id="ARBA00022649"/>
    </source>
</evidence>
<feature type="compositionally biased region" description="Basic and acidic residues" evidence="2">
    <location>
        <begin position="61"/>
        <end position="83"/>
    </location>
</feature>
<name>A0ABD5PI74_9EURY</name>